<keyword evidence="3 7" id="KW-0812">Transmembrane</keyword>
<dbReference type="SUPFAM" id="SSF103473">
    <property type="entry name" value="MFS general substrate transporter"/>
    <property type="match status" value="1"/>
</dbReference>
<dbReference type="EMBL" id="JBHSFP010000007">
    <property type="protein sequence ID" value="MFC4531674.1"/>
    <property type="molecule type" value="Genomic_DNA"/>
</dbReference>
<evidence type="ECO:0000256" key="4">
    <source>
        <dbReference type="ARBA" id="ARBA00022989"/>
    </source>
</evidence>
<feature type="region of interest" description="Disordered" evidence="6">
    <location>
        <begin position="499"/>
        <end position="527"/>
    </location>
</feature>
<evidence type="ECO:0000256" key="1">
    <source>
        <dbReference type="ARBA" id="ARBA00004651"/>
    </source>
</evidence>
<feature type="transmembrane region" description="Helical" evidence="7">
    <location>
        <begin position="20"/>
        <end position="47"/>
    </location>
</feature>
<evidence type="ECO:0000313" key="8">
    <source>
        <dbReference type="EMBL" id="MFC4531674.1"/>
    </source>
</evidence>
<proteinExistence type="predicted"/>
<feature type="transmembrane region" description="Helical" evidence="7">
    <location>
        <begin position="53"/>
        <end position="71"/>
    </location>
</feature>
<comment type="subcellular location">
    <subcellularLocation>
        <location evidence="1">Cell membrane</location>
        <topology evidence="1">Multi-pass membrane protein</topology>
    </subcellularLocation>
</comment>
<evidence type="ECO:0000256" key="3">
    <source>
        <dbReference type="ARBA" id="ARBA00022692"/>
    </source>
</evidence>
<dbReference type="InterPro" id="IPR036259">
    <property type="entry name" value="MFS_trans_sf"/>
</dbReference>
<gene>
    <name evidence="8" type="ORF">ACFO60_12935</name>
</gene>
<feature type="transmembrane region" description="Helical" evidence="7">
    <location>
        <begin position="351"/>
        <end position="370"/>
    </location>
</feature>
<dbReference type="Proteomes" id="UP001596004">
    <property type="component" value="Unassembled WGS sequence"/>
</dbReference>
<evidence type="ECO:0000256" key="2">
    <source>
        <dbReference type="ARBA" id="ARBA00022475"/>
    </source>
</evidence>
<keyword evidence="5 7" id="KW-0472">Membrane</keyword>
<dbReference type="InterPro" id="IPR011701">
    <property type="entry name" value="MFS"/>
</dbReference>
<feature type="transmembrane region" description="Helical" evidence="7">
    <location>
        <begin position="405"/>
        <end position="426"/>
    </location>
</feature>
<feature type="transmembrane region" description="Helical" evidence="7">
    <location>
        <begin position="467"/>
        <end position="494"/>
    </location>
</feature>
<feature type="compositionally biased region" description="Basic and acidic residues" evidence="6">
    <location>
        <begin position="235"/>
        <end position="267"/>
    </location>
</feature>
<dbReference type="Gene3D" id="1.20.1250.20">
    <property type="entry name" value="MFS general substrate transporter like domains"/>
    <property type="match status" value="2"/>
</dbReference>
<protein>
    <submittedName>
        <fullName evidence="8">MFS transporter</fullName>
    </submittedName>
</protein>
<sequence length="527" mass="53544">MCGRRIRRRLAALTHRDLRLFFVGEATSLLGSSMASLALAFAVLGGGGTQSDLGYVMAARILPMVVLLPIAGVAGDRLGPRRVMVAADVLRCVTQATLAGLLLTGHSSVWALVALVAVWGAGEAFSMPARGALIPRVAGSGLVYEGKVRDANALAGLAQSAASVCGPAIAGVAVAVMGPGAVIGLDAGTYAVSAVALTLLRLSGHTAAPAGGGPTGGPEVHLQGFPGAPGGGDGDAERDLRSDTGGDHDRRGPCERGPREQELRERGAQGPRGRGPRERGPRERRPQERGLQEQGKERGPRGGGLREGWEHFRSRPWLWITTLQFTLFNMLVWAPFLVLGPVVAHERLGGAGAWGLIMACYGCGAVGGGFAMMGGRVVRRPLVVATVATFGWALPSAAVGAGAPALVVAGAALVAGAGSAVCGTLYATTNQEYLPVGVLARVTSLTSMGAFALGPAGLAAAGPAASAAGVTAVLGFGAIWQVVAGCVVLAVPSVRNLPAASARRESGEPEIEKDGAATSPYEEPARR</sequence>
<evidence type="ECO:0000256" key="7">
    <source>
        <dbReference type="SAM" id="Phobius"/>
    </source>
</evidence>
<evidence type="ECO:0000256" key="5">
    <source>
        <dbReference type="ARBA" id="ARBA00023136"/>
    </source>
</evidence>
<feature type="region of interest" description="Disordered" evidence="6">
    <location>
        <begin position="209"/>
        <end position="307"/>
    </location>
</feature>
<feature type="compositionally biased region" description="Basic and acidic residues" evidence="6">
    <location>
        <begin position="275"/>
        <end position="300"/>
    </location>
</feature>
<evidence type="ECO:0000256" key="6">
    <source>
        <dbReference type="SAM" id="MobiDB-lite"/>
    </source>
</evidence>
<dbReference type="CDD" id="cd06173">
    <property type="entry name" value="MFS_MefA_like"/>
    <property type="match status" value="1"/>
</dbReference>
<feature type="transmembrane region" description="Helical" evidence="7">
    <location>
        <begin position="317"/>
        <end position="339"/>
    </location>
</feature>
<name>A0ABV9CF36_9ACTN</name>
<keyword evidence="4 7" id="KW-1133">Transmembrane helix</keyword>
<accession>A0ABV9CF36</accession>
<evidence type="ECO:0000313" key="9">
    <source>
        <dbReference type="Proteomes" id="UP001596004"/>
    </source>
</evidence>
<feature type="compositionally biased region" description="Basic and acidic residues" evidence="6">
    <location>
        <begin position="502"/>
        <end position="515"/>
    </location>
</feature>
<dbReference type="PANTHER" id="PTHR23513">
    <property type="entry name" value="INTEGRAL MEMBRANE EFFLUX PROTEIN-RELATED"/>
    <property type="match status" value="1"/>
</dbReference>
<dbReference type="Pfam" id="PF07690">
    <property type="entry name" value="MFS_1"/>
    <property type="match status" value="1"/>
</dbReference>
<organism evidence="8 9">
    <name type="scientific">Sphaerisporangium dianthi</name>
    <dbReference type="NCBI Taxonomy" id="1436120"/>
    <lineage>
        <taxon>Bacteria</taxon>
        <taxon>Bacillati</taxon>
        <taxon>Actinomycetota</taxon>
        <taxon>Actinomycetes</taxon>
        <taxon>Streptosporangiales</taxon>
        <taxon>Streptosporangiaceae</taxon>
        <taxon>Sphaerisporangium</taxon>
    </lineage>
</organism>
<comment type="caution">
    <text evidence="8">The sequence shown here is derived from an EMBL/GenBank/DDBJ whole genome shotgun (WGS) entry which is preliminary data.</text>
</comment>
<feature type="transmembrane region" description="Helical" evidence="7">
    <location>
        <begin position="438"/>
        <end position="461"/>
    </location>
</feature>
<feature type="transmembrane region" description="Helical" evidence="7">
    <location>
        <begin position="382"/>
        <end position="399"/>
    </location>
</feature>
<keyword evidence="9" id="KW-1185">Reference proteome</keyword>
<dbReference type="PANTHER" id="PTHR23513:SF11">
    <property type="entry name" value="STAPHYLOFERRIN A TRANSPORTER"/>
    <property type="match status" value="1"/>
</dbReference>
<reference evidence="9" key="1">
    <citation type="journal article" date="2019" name="Int. J. Syst. Evol. Microbiol.">
        <title>The Global Catalogue of Microorganisms (GCM) 10K type strain sequencing project: providing services to taxonomists for standard genome sequencing and annotation.</title>
        <authorList>
            <consortium name="The Broad Institute Genomics Platform"/>
            <consortium name="The Broad Institute Genome Sequencing Center for Infectious Disease"/>
            <person name="Wu L."/>
            <person name="Ma J."/>
        </authorList>
    </citation>
    <scope>NUCLEOTIDE SEQUENCE [LARGE SCALE GENOMIC DNA]</scope>
    <source>
        <strain evidence="9">CGMCC 4.7132</strain>
    </source>
</reference>
<dbReference type="RefSeq" id="WP_380840332.1">
    <property type="nucleotide sequence ID" value="NZ_JBHSFP010000007.1"/>
</dbReference>
<keyword evidence="2" id="KW-1003">Cell membrane</keyword>